<accession>A0A5M9JQD8</accession>
<evidence type="ECO:0000313" key="2">
    <source>
        <dbReference type="EMBL" id="KAA8570623.1"/>
    </source>
</evidence>
<name>A0A5M9JQD8_MONFR</name>
<gene>
    <name evidence="2" type="ORF">EYC84_000022</name>
</gene>
<feature type="region of interest" description="Disordered" evidence="1">
    <location>
        <begin position="82"/>
        <end position="111"/>
    </location>
</feature>
<keyword evidence="3" id="KW-1185">Reference proteome</keyword>
<proteinExistence type="predicted"/>
<comment type="caution">
    <text evidence="2">The sequence shown here is derived from an EMBL/GenBank/DDBJ whole genome shotgun (WGS) entry which is preliminary data.</text>
</comment>
<reference evidence="2 3" key="1">
    <citation type="submission" date="2019-06" db="EMBL/GenBank/DDBJ databases">
        <title>Genome Sequence of the Brown Rot Fungal Pathogen Monilinia fructicola.</title>
        <authorList>
            <person name="De Miccolis Angelini R.M."/>
            <person name="Landi L."/>
            <person name="Abate D."/>
            <person name="Pollastro S."/>
            <person name="Romanazzi G."/>
            <person name="Faretra F."/>
        </authorList>
    </citation>
    <scope>NUCLEOTIDE SEQUENCE [LARGE SCALE GENOMIC DNA]</scope>
    <source>
        <strain evidence="2 3">Mfrc123</strain>
    </source>
</reference>
<dbReference type="EMBL" id="VICG01000006">
    <property type="protein sequence ID" value="KAA8570623.1"/>
    <property type="molecule type" value="Genomic_DNA"/>
</dbReference>
<organism evidence="2 3">
    <name type="scientific">Monilinia fructicola</name>
    <name type="common">Brown rot fungus</name>
    <name type="synonym">Ciboria fructicola</name>
    <dbReference type="NCBI Taxonomy" id="38448"/>
    <lineage>
        <taxon>Eukaryota</taxon>
        <taxon>Fungi</taxon>
        <taxon>Dikarya</taxon>
        <taxon>Ascomycota</taxon>
        <taxon>Pezizomycotina</taxon>
        <taxon>Leotiomycetes</taxon>
        <taxon>Helotiales</taxon>
        <taxon>Sclerotiniaceae</taxon>
        <taxon>Monilinia</taxon>
    </lineage>
</organism>
<feature type="region of interest" description="Disordered" evidence="1">
    <location>
        <begin position="1"/>
        <end position="21"/>
    </location>
</feature>
<evidence type="ECO:0000313" key="3">
    <source>
        <dbReference type="Proteomes" id="UP000322873"/>
    </source>
</evidence>
<feature type="compositionally biased region" description="Basic residues" evidence="1">
    <location>
        <begin position="100"/>
        <end position="111"/>
    </location>
</feature>
<sequence>MSTAIRGAEIGGGRADRNWDDDCCSRRNPRVRRRTRRPKPLNEPSSYALAAAAIESETALHETHNEPAPEIGEAAAAMHPAELQTPTPKPAFDYREHRKLERKPKRQGRPR</sequence>
<dbReference type="Proteomes" id="UP000322873">
    <property type="component" value="Unassembled WGS sequence"/>
</dbReference>
<protein>
    <submittedName>
        <fullName evidence="2">Uncharacterized protein</fullName>
    </submittedName>
</protein>
<dbReference type="AlphaFoldDB" id="A0A5M9JQD8"/>
<evidence type="ECO:0000256" key="1">
    <source>
        <dbReference type="SAM" id="MobiDB-lite"/>
    </source>
</evidence>